<dbReference type="SMART" id="SM01065">
    <property type="entry name" value="CBM_2"/>
    <property type="match status" value="1"/>
</dbReference>
<feature type="domain" description="CBM20" evidence="1">
    <location>
        <begin position="104"/>
        <end position="215"/>
    </location>
</feature>
<dbReference type="AlphaFoldDB" id="A0A9J6EF36"/>
<dbReference type="VEuPathDB" id="VectorBase:LOC119160977"/>
<dbReference type="PROSITE" id="PS51166">
    <property type="entry name" value="CBM20"/>
    <property type="match status" value="1"/>
</dbReference>
<comment type="caution">
    <text evidence="2">The sequence shown here is derived from an EMBL/GenBank/DDBJ whole genome shotgun (WGS) entry which is preliminary data.</text>
</comment>
<dbReference type="Proteomes" id="UP000821866">
    <property type="component" value="Chromosome 2"/>
</dbReference>
<evidence type="ECO:0000259" key="1">
    <source>
        <dbReference type="PROSITE" id="PS51166"/>
    </source>
</evidence>
<dbReference type="Pfam" id="PF00686">
    <property type="entry name" value="CBM_20"/>
    <property type="match status" value="1"/>
</dbReference>
<keyword evidence="3" id="KW-1185">Reference proteome</keyword>
<evidence type="ECO:0000313" key="2">
    <source>
        <dbReference type="EMBL" id="KAH8033083.1"/>
    </source>
</evidence>
<dbReference type="InterPro" id="IPR002044">
    <property type="entry name" value="CBM20"/>
</dbReference>
<dbReference type="InterPro" id="IPR013783">
    <property type="entry name" value="Ig-like_fold"/>
</dbReference>
<gene>
    <name evidence="2" type="ORF">HPB51_006088</name>
</gene>
<reference evidence="2" key="2">
    <citation type="submission" date="2021-09" db="EMBL/GenBank/DDBJ databases">
        <authorList>
            <person name="Jia N."/>
            <person name="Wang J."/>
            <person name="Shi W."/>
            <person name="Du L."/>
            <person name="Sun Y."/>
            <person name="Zhan W."/>
            <person name="Jiang J."/>
            <person name="Wang Q."/>
            <person name="Zhang B."/>
            <person name="Ji P."/>
            <person name="Sakyi L.B."/>
            <person name="Cui X."/>
            <person name="Yuan T."/>
            <person name="Jiang B."/>
            <person name="Yang W."/>
            <person name="Lam T.T.-Y."/>
            <person name="Chang Q."/>
            <person name="Ding S."/>
            <person name="Wang X."/>
            <person name="Zhu J."/>
            <person name="Ruan X."/>
            <person name="Zhao L."/>
            <person name="Wei J."/>
            <person name="Que T."/>
            <person name="Du C."/>
            <person name="Cheng J."/>
            <person name="Dai P."/>
            <person name="Han X."/>
            <person name="Huang E."/>
            <person name="Gao Y."/>
            <person name="Liu J."/>
            <person name="Shao H."/>
            <person name="Ye R."/>
            <person name="Li L."/>
            <person name="Wei W."/>
            <person name="Wang X."/>
            <person name="Wang C."/>
            <person name="Huo Q."/>
            <person name="Li W."/>
            <person name="Guo W."/>
            <person name="Chen H."/>
            <person name="Chen S."/>
            <person name="Zhou L."/>
            <person name="Zhou L."/>
            <person name="Ni X."/>
            <person name="Tian J."/>
            <person name="Zhou Y."/>
            <person name="Sheng Y."/>
            <person name="Liu T."/>
            <person name="Pan Y."/>
            <person name="Xia L."/>
            <person name="Li J."/>
            <person name="Zhao F."/>
            <person name="Cao W."/>
        </authorList>
    </citation>
    <scope>NUCLEOTIDE SEQUENCE</scope>
    <source>
        <strain evidence="2">Rmic-2018</strain>
        <tissue evidence="2">Larvae</tissue>
    </source>
</reference>
<proteinExistence type="predicted"/>
<accession>A0A9J6EF36</accession>
<dbReference type="InterPro" id="IPR013784">
    <property type="entry name" value="Carb-bd-like_fold"/>
</dbReference>
<evidence type="ECO:0000313" key="3">
    <source>
        <dbReference type="Proteomes" id="UP000821866"/>
    </source>
</evidence>
<organism evidence="2 3">
    <name type="scientific">Rhipicephalus microplus</name>
    <name type="common">Cattle tick</name>
    <name type="synonym">Boophilus microplus</name>
    <dbReference type="NCBI Taxonomy" id="6941"/>
    <lineage>
        <taxon>Eukaryota</taxon>
        <taxon>Metazoa</taxon>
        <taxon>Ecdysozoa</taxon>
        <taxon>Arthropoda</taxon>
        <taxon>Chelicerata</taxon>
        <taxon>Arachnida</taxon>
        <taxon>Acari</taxon>
        <taxon>Parasitiformes</taxon>
        <taxon>Ixodida</taxon>
        <taxon>Ixodoidea</taxon>
        <taxon>Ixodidae</taxon>
        <taxon>Rhipicephalinae</taxon>
        <taxon>Rhipicephalus</taxon>
        <taxon>Boophilus</taxon>
    </lineage>
</organism>
<dbReference type="GO" id="GO:2001070">
    <property type="term" value="F:starch binding"/>
    <property type="evidence" value="ECO:0007669"/>
    <property type="project" value="InterPro"/>
</dbReference>
<name>A0A9J6EF36_RHIMP</name>
<dbReference type="Gene3D" id="2.60.40.10">
    <property type="entry name" value="Immunoglobulins"/>
    <property type="match status" value="1"/>
</dbReference>
<dbReference type="EMBL" id="JABSTU010000004">
    <property type="protein sequence ID" value="KAH8033083.1"/>
    <property type="molecule type" value="Genomic_DNA"/>
</dbReference>
<reference evidence="2" key="1">
    <citation type="journal article" date="2020" name="Cell">
        <title>Large-Scale Comparative Analyses of Tick Genomes Elucidate Their Genetic Diversity and Vector Capacities.</title>
        <authorList>
            <consortium name="Tick Genome and Microbiome Consortium (TIGMIC)"/>
            <person name="Jia N."/>
            <person name="Wang J."/>
            <person name="Shi W."/>
            <person name="Du L."/>
            <person name="Sun Y."/>
            <person name="Zhan W."/>
            <person name="Jiang J.F."/>
            <person name="Wang Q."/>
            <person name="Zhang B."/>
            <person name="Ji P."/>
            <person name="Bell-Sakyi L."/>
            <person name="Cui X.M."/>
            <person name="Yuan T.T."/>
            <person name="Jiang B.G."/>
            <person name="Yang W.F."/>
            <person name="Lam T.T."/>
            <person name="Chang Q.C."/>
            <person name="Ding S.J."/>
            <person name="Wang X.J."/>
            <person name="Zhu J.G."/>
            <person name="Ruan X.D."/>
            <person name="Zhao L."/>
            <person name="Wei J.T."/>
            <person name="Ye R.Z."/>
            <person name="Que T.C."/>
            <person name="Du C.H."/>
            <person name="Zhou Y.H."/>
            <person name="Cheng J.X."/>
            <person name="Dai P.F."/>
            <person name="Guo W.B."/>
            <person name="Han X.H."/>
            <person name="Huang E.J."/>
            <person name="Li L.F."/>
            <person name="Wei W."/>
            <person name="Gao Y.C."/>
            <person name="Liu J.Z."/>
            <person name="Shao H.Z."/>
            <person name="Wang X."/>
            <person name="Wang C.C."/>
            <person name="Yang T.C."/>
            <person name="Huo Q.B."/>
            <person name="Li W."/>
            <person name="Chen H.Y."/>
            <person name="Chen S.E."/>
            <person name="Zhou L.G."/>
            <person name="Ni X.B."/>
            <person name="Tian J.H."/>
            <person name="Sheng Y."/>
            <person name="Liu T."/>
            <person name="Pan Y.S."/>
            <person name="Xia L.Y."/>
            <person name="Li J."/>
            <person name="Zhao F."/>
            <person name="Cao W.C."/>
        </authorList>
    </citation>
    <scope>NUCLEOTIDE SEQUENCE</scope>
    <source>
        <strain evidence="2">Rmic-2018</strain>
    </source>
</reference>
<dbReference type="SUPFAM" id="SSF49452">
    <property type="entry name" value="Starch-binding domain-like"/>
    <property type="match status" value="1"/>
</dbReference>
<sequence length="298" mass="33109">MVVLCVFPKQSSLGASADIPQGADAGSGEVVGARLRSANSGGGVFGWWPITALRCQGEPFTSCAIVHRDVQRRRPRFSPTCSAGYVSGGRRANCPFPSEAALELANDSCRQLHLRVQAVTLHGETVFVCGSTPQLGEWQVARALEMHLEDPATKVWGVKVSAPLHKTLEFRYFIGILLENSNVIVRRWETVRQPRTVSANELTMDRNAAVDMFGNYDGEDKVEPGWLTTESIVHLKMFDNPIVLWKRKYKSVPISYHITPIDLSVRNSDVRPICDESDQHSNTSDFECVKWPVIEIAE</sequence>
<protein>
    <recommendedName>
        <fullName evidence="1">CBM20 domain-containing protein</fullName>
    </recommendedName>
</protein>